<evidence type="ECO:0000256" key="2">
    <source>
        <dbReference type="ARBA" id="ARBA00002704"/>
    </source>
</evidence>
<proteinExistence type="inferred from homology"/>
<organism evidence="11 12">
    <name type="scientific">Actinomadura rubteroloni</name>
    <dbReference type="NCBI Taxonomy" id="1926885"/>
    <lineage>
        <taxon>Bacteria</taxon>
        <taxon>Bacillati</taxon>
        <taxon>Actinomycetota</taxon>
        <taxon>Actinomycetes</taxon>
        <taxon>Streptosporangiales</taxon>
        <taxon>Thermomonosporaceae</taxon>
        <taxon>Actinomadura</taxon>
    </lineage>
</organism>
<dbReference type="PRINTS" id="PR00189">
    <property type="entry name" value="TRNSTHYRETIN"/>
</dbReference>
<feature type="region of interest" description="Disordered" evidence="9">
    <location>
        <begin position="1"/>
        <end position="21"/>
    </location>
</feature>
<sequence>MTVSTHVLDTRSGRPAAGLPVRLDRYDNDTWEPVAEGATAEDGRWSAAPRDPDAGTPPGTYRLRFGSGAYFAELGEPTFYPEIGIIFTAADGGEDHHVPLALGAHGYSTYRGG</sequence>
<comment type="catalytic activity">
    <reaction evidence="1 8">
        <text>5-hydroxyisourate + H2O = 5-hydroxy-2-oxo-4-ureido-2,5-dihydro-1H-imidazole-5-carboxylate + H(+)</text>
        <dbReference type="Rhea" id="RHEA:23736"/>
        <dbReference type="ChEBI" id="CHEBI:15377"/>
        <dbReference type="ChEBI" id="CHEBI:15378"/>
        <dbReference type="ChEBI" id="CHEBI:18072"/>
        <dbReference type="ChEBI" id="CHEBI:58639"/>
        <dbReference type="EC" id="3.5.2.17"/>
    </reaction>
</comment>
<evidence type="ECO:0000259" key="10">
    <source>
        <dbReference type="Pfam" id="PF00576"/>
    </source>
</evidence>
<dbReference type="InterPro" id="IPR023418">
    <property type="entry name" value="Thyroxine_BS"/>
</dbReference>
<evidence type="ECO:0000256" key="8">
    <source>
        <dbReference type="RuleBase" id="RU361270"/>
    </source>
</evidence>
<evidence type="ECO:0000313" key="12">
    <source>
        <dbReference type="Proteomes" id="UP000242367"/>
    </source>
</evidence>
<dbReference type="PROSITE" id="PS00768">
    <property type="entry name" value="TRANSTHYRETIN_1"/>
    <property type="match status" value="1"/>
</dbReference>
<evidence type="ECO:0000313" key="11">
    <source>
        <dbReference type="EMBL" id="POM24215.1"/>
    </source>
</evidence>
<evidence type="ECO:0000256" key="3">
    <source>
        <dbReference type="ARBA" id="ARBA00009850"/>
    </source>
</evidence>
<comment type="similarity">
    <text evidence="3 8">Belongs to the transthyretin family. 5-hydroxyisourate hydrolase subfamily.</text>
</comment>
<dbReference type="EMBL" id="MTBP01000002">
    <property type="protein sequence ID" value="POM24215.1"/>
    <property type="molecule type" value="Genomic_DNA"/>
</dbReference>
<feature type="domain" description="Transthyretin/hydroxyisourate hydrolase" evidence="10">
    <location>
        <begin position="3"/>
        <end position="112"/>
    </location>
</feature>
<evidence type="ECO:0000256" key="5">
    <source>
        <dbReference type="ARBA" id="ARBA00022631"/>
    </source>
</evidence>
<evidence type="ECO:0000256" key="1">
    <source>
        <dbReference type="ARBA" id="ARBA00001043"/>
    </source>
</evidence>
<evidence type="ECO:0000256" key="4">
    <source>
        <dbReference type="ARBA" id="ARBA00011881"/>
    </source>
</evidence>
<dbReference type="PANTHER" id="PTHR10395">
    <property type="entry name" value="URICASE AND TRANSTHYRETIN-RELATED"/>
    <property type="match status" value="1"/>
</dbReference>
<keyword evidence="5 8" id="KW-0659">Purine metabolism</keyword>
<feature type="binding site" evidence="7">
    <location>
        <position position="6"/>
    </location>
    <ligand>
        <name>substrate</name>
    </ligand>
</feature>
<feature type="region of interest" description="Disordered" evidence="9">
    <location>
        <begin position="36"/>
        <end position="58"/>
    </location>
</feature>
<comment type="function">
    <text evidence="2">Catalyzes the hydrolysis of 5-hydroxyisourate (HIU) to 2-oxo-4-hydroxy-4-carboxy-5-ureidoimidazoline (OHCU).</text>
</comment>
<dbReference type="Proteomes" id="UP000242367">
    <property type="component" value="Unassembled WGS sequence"/>
</dbReference>
<dbReference type="GO" id="GO:0006144">
    <property type="term" value="P:purine nucleobase metabolic process"/>
    <property type="evidence" value="ECO:0007669"/>
    <property type="project" value="UniProtKB-KW"/>
</dbReference>
<dbReference type="InterPro" id="IPR023416">
    <property type="entry name" value="Transthyretin/HIU_hydrolase_d"/>
</dbReference>
<gene>
    <name evidence="11" type="primary">hiuH_1</name>
    <name evidence="11" type="ORF">BTM25_28420</name>
</gene>
<evidence type="ECO:0000256" key="9">
    <source>
        <dbReference type="SAM" id="MobiDB-lite"/>
    </source>
</evidence>
<comment type="subunit">
    <text evidence="4 8">Homotetramer.</text>
</comment>
<dbReference type="CDD" id="cd05822">
    <property type="entry name" value="TLP_HIUase"/>
    <property type="match status" value="1"/>
</dbReference>
<evidence type="ECO:0000256" key="7">
    <source>
        <dbReference type="PIRSR" id="PIRSR600895-51"/>
    </source>
</evidence>
<protein>
    <recommendedName>
        <fullName evidence="8">5-hydroxyisourate hydrolase</fullName>
        <shortName evidence="8">HIU hydrolase</shortName>
        <shortName evidence="8">HIUHase</shortName>
        <ecNumber evidence="8">3.5.2.17</ecNumber>
    </recommendedName>
</protein>
<dbReference type="SUPFAM" id="SSF49472">
    <property type="entry name" value="Transthyretin (synonym: prealbumin)"/>
    <property type="match status" value="1"/>
</dbReference>
<dbReference type="InterPro" id="IPR014306">
    <property type="entry name" value="Hydroxyisourate_hydrolase"/>
</dbReference>
<dbReference type="InterPro" id="IPR000895">
    <property type="entry name" value="Transthyretin/HIU_hydrolase"/>
</dbReference>
<keyword evidence="6 8" id="KW-0378">Hydrolase</keyword>
<keyword evidence="12" id="KW-1185">Reference proteome</keyword>
<dbReference type="NCBIfam" id="TIGR02962">
    <property type="entry name" value="hdxy_isourate"/>
    <property type="match status" value="1"/>
</dbReference>
<name>A0A2P4UGL7_9ACTN</name>
<feature type="binding site" evidence="7">
    <location>
        <position position="110"/>
    </location>
    <ligand>
        <name>substrate</name>
    </ligand>
</feature>
<feature type="binding site" evidence="7">
    <location>
        <position position="44"/>
    </location>
    <ligand>
        <name>substrate</name>
    </ligand>
</feature>
<dbReference type="RefSeq" id="WP_103563366.1">
    <property type="nucleotide sequence ID" value="NZ_MTBP01000002.1"/>
</dbReference>
<dbReference type="Pfam" id="PF00576">
    <property type="entry name" value="Transthyretin"/>
    <property type="match status" value="1"/>
</dbReference>
<reference evidence="11 12" key="1">
    <citation type="journal article" date="2017" name="Chemistry">
        <title>Isolation, Biosynthesis and Chemical Modifications of Rubterolones A-F: Rare Tropolone Alkaloids from Actinomadura sp. 5-2.</title>
        <authorList>
            <person name="Guo H."/>
            <person name="Benndorf R."/>
            <person name="Leichnitz D."/>
            <person name="Klassen J.L."/>
            <person name="Vollmers J."/>
            <person name="Gorls H."/>
            <person name="Steinacker M."/>
            <person name="Weigel C."/>
            <person name="Dahse H.M."/>
            <person name="Kaster A.K."/>
            <person name="de Beer Z.W."/>
            <person name="Poulsen M."/>
            <person name="Beemelmanns C."/>
        </authorList>
    </citation>
    <scope>NUCLEOTIDE SEQUENCE [LARGE SCALE GENOMIC DNA]</scope>
    <source>
        <strain evidence="11 12">5-2</strain>
    </source>
</reference>
<accession>A0A2P4UGL7</accession>
<evidence type="ECO:0000256" key="6">
    <source>
        <dbReference type="ARBA" id="ARBA00022801"/>
    </source>
</evidence>
<dbReference type="GO" id="GO:0033971">
    <property type="term" value="F:hydroxyisourate hydrolase activity"/>
    <property type="evidence" value="ECO:0007669"/>
    <property type="project" value="UniProtKB-EC"/>
</dbReference>
<comment type="caution">
    <text evidence="11">The sequence shown here is derived from an EMBL/GenBank/DDBJ whole genome shotgun (WGS) entry which is preliminary data.</text>
</comment>
<dbReference type="InterPro" id="IPR036817">
    <property type="entry name" value="Transthyretin/HIU_hydrolase_sf"/>
</dbReference>
<dbReference type="EC" id="3.5.2.17" evidence="8"/>
<dbReference type="PANTHER" id="PTHR10395:SF7">
    <property type="entry name" value="5-HYDROXYISOURATE HYDROLASE"/>
    <property type="match status" value="1"/>
</dbReference>
<dbReference type="Gene3D" id="2.60.40.180">
    <property type="entry name" value="Transthyretin/hydroxyisourate hydrolase domain"/>
    <property type="match status" value="1"/>
</dbReference>
<dbReference type="AlphaFoldDB" id="A0A2P4UGL7"/>